<dbReference type="GO" id="GO:0008270">
    <property type="term" value="F:zinc ion binding"/>
    <property type="evidence" value="ECO:0007669"/>
    <property type="project" value="InterPro"/>
</dbReference>
<sequence length="1206" mass="137599">MSTSKLELILQTFNQPLGLMHLEAYPLDIPASKPTLNSFDECISATKAVIERFMPEESERMAFNQEIRQIFRVILSKPLNNLYARAYRTACRLYPAASYPAILAFTRSTALQSYSAGTDIELLRSIKQKDHESVHDYTNRFYDALHECFPNLDSRITEQPDNDKEKPFTEADAFIRRELYKIYMHGLSSIIVDHIPIPSPNRQCLKNISEQAAVVEDALKTKAKAGKSRHFHPVIVQEISMGKTAEKPKTNRSDTIGLNCDKRGHWANECGETPVQYMTCGKKKHLAKYCYRNKDNKGNRKIKPTGRKFPIASKITKVLIIVSCLIAIILCLKSFAQKVKWCKPKFMGDFIIETVYPACTDYYIPMLWNGGQLYSVKRDPPLIISATKDNFKECPCKQFGKGFVSGEKTCYSFLTISVDDRSYELQFAHPDIDKIVAQSNSIEMGWALTGQLIQNKNRRPTRPDIVSIFNDMTIAMTNTVKNKYEIKEIHILLERVISKTKEMKNKQNKNLLNIKREDERISESQRENTPVNLIPIISAEPTSPTNTIEQDIDESSVSNTDVHQETIIHENNDMAILENQSESETQESSPKGYLSDLNEFFTPIQSGRKPVSKEHSPSPKETVSTKTIPNTKEKEKKLMDNIKTLVNITDNSKNFDISLLTSVITKLVKDAEGIDGSTVALCLALALVAVKAPYGKIRILITKLGKLVKRDNQNRLVIRDEASREALTYDSEQQPRLIATSRTTDILNSSSKTSPKTKTKEQPIEKGAKDNAIEAQRKREDEIIMQTLKTRQVVLAITNSTPISQPLVNVRINRSIQTVLLDDGSGVSIINKEKWHQIGNPVKRPTQTIIENTHHEIKLLGECVVNIQLKDGRHCTETMYIAKGMVFPIILGRTFLSKFGTFTHDYRKCEIRLGKYSIPIENENSKVMELMKMSNYKIPQEAPKIIDAKAIRRPIIYNIKPLQNNESTKNKNYDPITIEKHALQTVAEIIKINVNKRRNKGKISKKQRSAGLNKTIFNTPQQRILTQSSFFTETTIQQNEQPRSVVFLKKFKEKEPILGPILFSNETIRKHYDGIIFYFNDLIPSRSWEATIHNATGIGITIPCRVGGYEIPAFKIFEIMDQMKNVSTLRLEITKSSNNELVQLVKKLINIKVWQSLSILVDYTWKHLTEIFPLHRELHISFVQFKETKTTSIIVPDKIPKRDIIY</sequence>
<dbReference type="WBParaSite" id="TCONS_00014512.p1">
    <property type="protein sequence ID" value="TCONS_00014512.p1"/>
    <property type="gene ID" value="XLOC_009713"/>
</dbReference>
<feature type="compositionally biased region" description="Polar residues" evidence="1">
    <location>
        <begin position="540"/>
        <end position="558"/>
    </location>
</feature>
<name>A0A0K0E4L7_STRER</name>
<dbReference type="AlphaFoldDB" id="A0A0K0E4L7"/>
<feature type="compositionally biased region" description="Basic and acidic residues" evidence="1">
    <location>
        <begin position="758"/>
        <end position="775"/>
    </location>
</feature>
<dbReference type="GO" id="GO:0003676">
    <property type="term" value="F:nucleic acid binding"/>
    <property type="evidence" value="ECO:0007669"/>
    <property type="project" value="InterPro"/>
</dbReference>
<feature type="region of interest" description="Disordered" evidence="1">
    <location>
        <begin position="538"/>
        <end position="558"/>
    </location>
</feature>
<dbReference type="SUPFAM" id="SSF50630">
    <property type="entry name" value="Acid proteases"/>
    <property type="match status" value="1"/>
</dbReference>
<dbReference type="InterPro" id="IPR036875">
    <property type="entry name" value="Znf_CCHC_sf"/>
</dbReference>
<dbReference type="InterPro" id="IPR021109">
    <property type="entry name" value="Peptidase_aspartic_dom_sf"/>
</dbReference>
<dbReference type="WBParaSite" id="SSTP_0000443700.1">
    <property type="protein sequence ID" value="SSTP_0000443700.1"/>
    <property type="gene ID" value="SSTP_0000443700"/>
</dbReference>
<evidence type="ECO:0000256" key="1">
    <source>
        <dbReference type="SAM" id="MobiDB-lite"/>
    </source>
</evidence>
<dbReference type="SUPFAM" id="SSF57756">
    <property type="entry name" value="Retrovirus zinc finger-like domains"/>
    <property type="match status" value="1"/>
</dbReference>
<evidence type="ECO:0000313" key="2">
    <source>
        <dbReference type="Proteomes" id="UP000035681"/>
    </source>
</evidence>
<evidence type="ECO:0000313" key="3">
    <source>
        <dbReference type="WBParaSite" id="SSTP_0000443700.1"/>
    </source>
</evidence>
<dbReference type="Proteomes" id="UP000035681">
    <property type="component" value="Unplaced"/>
</dbReference>
<dbReference type="CDD" id="cd00303">
    <property type="entry name" value="retropepsin_like"/>
    <property type="match status" value="1"/>
</dbReference>
<dbReference type="Gene3D" id="4.10.60.10">
    <property type="entry name" value="Zinc finger, CCHC-type"/>
    <property type="match status" value="1"/>
</dbReference>
<protein>
    <submittedName>
        <fullName evidence="3 4">RVP domain-containing protein</fullName>
    </submittedName>
</protein>
<proteinExistence type="predicted"/>
<feature type="region of interest" description="Disordered" evidence="1">
    <location>
        <begin position="606"/>
        <end position="626"/>
    </location>
</feature>
<feature type="region of interest" description="Disordered" evidence="1">
    <location>
        <begin position="740"/>
        <end position="775"/>
    </location>
</feature>
<organism evidence="3">
    <name type="scientific">Strongyloides stercoralis</name>
    <name type="common">Threadworm</name>
    <dbReference type="NCBI Taxonomy" id="6248"/>
    <lineage>
        <taxon>Eukaryota</taxon>
        <taxon>Metazoa</taxon>
        <taxon>Ecdysozoa</taxon>
        <taxon>Nematoda</taxon>
        <taxon>Chromadorea</taxon>
        <taxon>Rhabditida</taxon>
        <taxon>Tylenchina</taxon>
        <taxon>Panagrolaimomorpha</taxon>
        <taxon>Strongyloidoidea</taxon>
        <taxon>Strongyloididae</taxon>
        <taxon>Strongyloides</taxon>
    </lineage>
</organism>
<dbReference type="STRING" id="6248.A0A0K0E4L7"/>
<keyword evidence="2" id="KW-1185">Reference proteome</keyword>
<reference evidence="3" key="1">
    <citation type="submission" date="2015-08" db="UniProtKB">
        <authorList>
            <consortium name="WormBaseParasite"/>
        </authorList>
    </citation>
    <scope>IDENTIFICATION</scope>
</reference>
<accession>A0A0K0E4L7</accession>
<evidence type="ECO:0000313" key="4">
    <source>
        <dbReference type="WBParaSite" id="TCONS_00014512.p1"/>
    </source>
</evidence>
<dbReference type="Gene3D" id="2.40.70.10">
    <property type="entry name" value="Acid Proteases"/>
    <property type="match status" value="1"/>
</dbReference>